<comment type="caution">
    <text evidence="4">The sequence shown here is derived from an EMBL/GenBank/DDBJ whole genome shotgun (WGS) entry which is preliminary data.</text>
</comment>
<evidence type="ECO:0000313" key="5">
    <source>
        <dbReference type="Proteomes" id="UP001390339"/>
    </source>
</evidence>
<keyword evidence="2" id="KW-0732">Signal</keyword>
<evidence type="ECO:0000313" key="4">
    <source>
        <dbReference type="EMBL" id="KAK8877326.1"/>
    </source>
</evidence>
<dbReference type="SUPFAM" id="SSF50475">
    <property type="entry name" value="FMN-binding split barrel"/>
    <property type="match status" value="1"/>
</dbReference>
<evidence type="ECO:0000259" key="3">
    <source>
        <dbReference type="Pfam" id="PF13883"/>
    </source>
</evidence>
<proteinExistence type="predicted"/>
<keyword evidence="5" id="KW-1185">Reference proteome</keyword>
<evidence type="ECO:0000256" key="1">
    <source>
        <dbReference type="SAM" id="MobiDB-lite"/>
    </source>
</evidence>
<dbReference type="EMBL" id="JAPCWZ010000002">
    <property type="protein sequence ID" value="KAK8877326.1"/>
    <property type="molecule type" value="Genomic_DNA"/>
</dbReference>
<organism evidence="4 5">
    <name type="scientific">Apiospora arundinis</name>
    <dbReference type="NCBI Taxonomy" id="335852"/>
    <lineage>
        <taxon>Eukaryota</taxon>
        <taxon>Fungi</taxon>
        <taxon>Dikarya</taxon>
        <taxon>Ascomycota</taxon>
        <taxon>Pezizomycotina</taxon>
        <taxon>Sordariomycetes</taxon>
        <taxon>Xylariomycetidae</taxon>
        <taxon>Amphisphaeriales</taxon>
        <taxon>Apiosporaceae</taxon>
        <taxon>Apiospora</taxon>
    </lineage>
</organism>
<dbReference type="PANTHER" id="PTHR37273:SF1">
    <property type="entry name" value="ADL397C-AP"/>
    <property type="match status" value="1"/>
</dbReference>
<name>A0ABR2JHX0_9PEZI</name>
<dbReference type="InterPro" id="IPR012349">
    <property type="entry name" value="Split_barrel_FMN-bd"/>
</dbReference>
<dbReference type="Gene3D" id="2.30.110.10">
    <property type="entry name" value="Electron Transport, Fmn-binding Protein, Chain A"/>
    <property type="match status" value="1"/>
</dbReference>
<reference evidence="4 5" key="1">
    <citation type="journal article" date="2024" name="IMA Fungus">
        <title>Apiospora arundinis, a panoply of carbohydrate-active enzymes and secondary metabolites.</title>
        <authorList>
            <person name="Sorensen T."/>
            <person name="Petersen C."/>
            <person name="Muurmann A.T."/>
            <person name="Christiansen J.V."/>
            <person name="Brundto M.L."/>
            <person name="Overgaard C.K."/>
            <person name="Boysen A.T."/>
            <person name="Wollenberg R.D."/>
            <person name="Larsen T.O."/>
            <person name="Sorensen J.L."/>
            <person name="Nielsen K.L."/>
            <person name="Sondergaard T.E."/>
        </authorList>
    </citation>
    <scope>NUCLEOTIDE SEQUENCE [LARGE SCALE GENOMIC DNA]</scope>
    <source>
        <strain evidence="4 5">AAU 773</strain>
    </source>
</reference>
<feature type="chain" id="PRO_5045754012" evidence="2">
    <location>
        <begin position="23"/>
        <end position="280"/>
    </location>
</feature>
<feature type="domain" description="CREG-like beta-barrel" evidence="3">
    <location>
        <begin position="43"/>
        <end position="249"/>
    </location>
</feature>
<dbReference type="Proteomes" id="UP001390339">
    <property type="component" value="Unassembled WGS sequence"/>
</dbReference>
<dbReference type="Pfam" id="PF13883">
    <property type="entry name" value="CREG_beta-barrel"/>
    <property type="match status" value="1"/>
</dbReference>
<gene>
    <name evidence="4" type="ORF">PGQ11_002272</name>
</gene>
<accession>A0ABR2JHX0</accession>
<sequence>MKLSRGLPLISCVALSAAAATAEEPTYIFSNPPESERSGYKIPTPYESAVQGRRLLSLTTLGTLATVFPDDSSNKNNDVSSQENRPPGMGGMPHGLMEYVADCEDEGNPTMLAINVETSFKNARAGSNISLAMQWAPPYPPNKRIKSYYPSFLDYFLGGSDDDGKKETVPYSAANLPRFSVLGYIENIEQEKTADMASCFVKAHPDAKYWLPGNRIHESEFVRLVVQQVYWIGGFGDRAYIGWLPVNDWKNITRKEIEDIKLPGEKKGWDEWSIRDWVEL</sequence>
<dbReference type="PANTHER" id="PTHR37273">
    <property type="entry name" value="CHROMOSOME 8, WHOLE GENOME SHOTGUN SEQUENCE"/>
    <property type="match status" value="1"/>
</dbReference>
<feature type="signal peptide" evidence="2">
    <location>
        <begin position="1"/>
        <end position="22"/>
    </location>
</feature>
<feature type="compositionally biased region" description="Low complexity" evidence="1">
    <location>
        <begin position="69"/>
        <end position="81"/>
    </location>
</feature>
<feature type="region of interest" description="Disordered" evidence="1">
    <location>
        <begin position="69"/>
        <end position="93"/>
    </location>
</feature>
<protein>
    <submittedName>
        <fullName evidence="4">Pyridoxamine 5'-phosphate oxidase-domain-containing protein</fullName>
    </submittedName>
</protein>
<evidence type="ECO:0000256" key="2">
    <source>
        <dbReference type="SAM" id="SignalP"/>
    </source>
</evidence>
<dbReference type="InterPro" id="IPR055343">
    <property type="entry name" value="CREG_beta-barrel"/>
</dbReference>